<sequence>MKKYLSKHRILFVIIVFLAILLSLGLGYQKFYAQEVLRQELNLDGLFVNIQGVEIKTEGNVWGEKPYKEIRIKIPSLASKGDDTLKEGDSKINQIINREALDEGVTKWLKNVFNKKEAKKYSDHIEVWYRDDKIVDE</sequence>
<evidence type="ECO:0000313" key="1">
    <source>
        <dbReference type="EMBL" id="SFZ75752.1"/>
    </source>
</evidence>
<name>A0A1K2HFW3_9LACT</name>
<accession>A0A1K2HFW3</accession>
<dbReference type="Proteomes" id="UP000185655">
    <property type="component" value="Unassembled WGS sequence"/>
</dbReference>
<evidence type="ECO:0000313" key="2">
    <source>
        <dbReference type="Proteomes" id="UP000185655"/>
    </source>
</evidence>
<organism evidence="1 2">
    <name type="scientific">Pseudolactococcus chungangensis CAU 28 = DSM 22330</name>
    <dbReference type="NCBI Taxonomy" id="1122154"/>
    <lineage>
        <taxon>Bacteria</taxon>
        <taxon>Bacillati</taxon>
        <taxon>Bacillota</taxon>
        <taxon>Bacilli</taxon>
        <taxon>Lactobacillales</taxon>
        <taxon>Streptococcaceae</taxon>
        <taxon>Pseudolactococcus</taxon>
    </lineage>
</organism>
<dbReference type="AlphaFoldDB" id="A0A1K2HFW3"/>
<protein>
    <submittedName>
        <fullName evidence="1">Uncharacterized protein</fullName>
    </submittedName>
</protein>
<gene>
    <name evidence="1" type="ORF">SAMN02746068_01732</name>
</gene>
<reference evidence="1 2" key="1">
    <citation type="submission" date="2016-11" db="EMBL/GenBank/DDBJ databases">
        <authorList>
            <person name="Jaros S."/>
            <person name="Januszkiewicz K."/>
            <person name="Wedrychowicz H."/>
        </authorList>
    </citation>
    <scope>NUCLEOTIDE SEQUENCE [LARGE SCALE GENOMIC DNA]</scope>
    <source>
        <strain evidence="1 2">DSM 22330</strain>
    </source>
</reference>
<proteinExistence type="predicted"/>
<dbReference type="EMBL" id="FPKS01000011">
    <property type="protein sequence ID" value="SFZ75752.1"/>
    <property type="molecule type" value="Genomic_DNA"/>
</dbReference>
<dbReference type="RefSeq" id="WP_031366386.1">
    <property type="nucleotide sequence ID" value="NZ_FPKS01000011.1"/>
</dbReference>
<dbReference type="OrthoDB" id="2339733at2"/>